<dbReference type="AlphaFoldDB" id="L7FJ68"/>
<dbReference type="PATRIC" id="fig|698760.3.peg.162"/>
<comment type="caution">
    <text evidence="1">The sequence shown here is derived from an EMBL/GenBank/DDBJ whole genome shotgun (WGS) entry which is preliminary data.</text>
</comment>
<dbReference type="Proteomes" id="UP000010931">
    <property type="component" value="Unassembled WGS sequence"/>
</dbReference>
<gene>
    <name evidence="1" type="ORF">STRTUCAR8_05110</name>
</gene>
<dbReference type="STRING" id="85558.T45_00869"/>
<protein>
    <submittedName>
        <fullName evidence="1">Uncharacterized protein</fullName>
    </submittedName>
</protein>
<name>L7FJ68_STRT8</name>
<dbReference type="EMBL" id="AEJB01000013">
    <property type="protein sequence ID" value="ELP71219.1"/>
    <property type="molecule type" value="Genomic_DNA"/>
</dbReference>
<reference evidence="1 2" key="1">
    <citation type="journal article" date="2011" name="Plasmid">
        <title>Streptomyces turgidiscabies Car8 contains a modular pathogenicity island that shares virulence genes with other actinobacterial plant pathogens.</title>
        <authorList>
            <person name="Huguet-Tapia J.C."/>
            <person name="Badger J.H."/>
            <person name="Loria R."/>
            <person name="Pettis G.S."/>
        </authorList>
    </citation>
    <scope>NUCLEOTIDE SEQUENCE [LARGE SCALE GENOMIC DNA]</scope>
    <source>
        <strain evidence="1 2">Car8</strain>
    </source>
</reference>
<proteinExistence type="predicted"/>
<organism evidence="1 2">
    <name type="scientific">Streptomyces turgidiscabies (strain Car8)</name>
    <dbReference type="NCBI Taxonomy" id="698760"/>
    <lineage>
        <taxon>Bacteria</taxon>
        <taxon>Bacillati</taxon>
        <taxon>Actinomycetota</taxon>
        <taxon>Actinomycetes</taxon>
        <taxon>Kitasatosporales</taxon>
        <taxon>Streptomycetaceae</taxon>
        <taxon>Streptomyces</taxon>
    </lineage>
</organism>
<sequence length="138" mass="15197">MTMTNAIPHHRPAWVPLAGHHLRLSGVHFDTIRVQGVRGEQVAADLIEAADGDAGPVVCEVTGFRWMYFLLAPGEVRKHNWPLGVQRFGEKGSRTVTYIGIPALDGNTWPLRWYSEPTVTTPFVEAGWLRTVLGAAGL</sequence>
<evidence type="ECO:0000313" key="1">
    <source>
        <dbReference type="EMBL" id="ELP71219.1"/>
    </source>
</evidence>
<evidence type="ECO:0000313" key="2">
    <source>
        <dbReference type="Proteomes" id="UP000010931"/>
    </source>
</evidence>
<accession>L7FJ68</accession>
<keyword evidence="2" id="KW-1185">Reference proteome</keyword>